<dbReference type="InterPro" id="IPR053901">
    <property type="entry name" value="C5orf34-like"/>
</dbReference>
<feature type="compositionally biased region" description="Polar residues" evidence="3">
    <location>
        <begin position="752"/>
        <end position="766"/>
    </location>
</feature>
<feature type="domain" description="SH3" evidence="4">
    <location>
        <begin position="971"/>
        <end position="1032"/>
    </location>
</feature>
<feature type="region of interest" description="Disordered" evidence="3">
    <location>
        <begin position="1059"/>
        <end position="1134"/>
    </location>
</feature>
<dbReference type="InterPro" id="IPR053900">
    <property type="entry name" value="C5orf34-like_dom"/>
</dbReference>
<feature type="compositionally biased region" description="Polar residues" evidence="3">
    <location>
        <begin position="883"/>
        <end position="892"/>
    </location>
</feature>
<dbReference type="InterPro" id="IPR029294">
    <property type="entry name" value="hSH3"/>
</dbReference>
<feature type="compositionally biased region" description="Basic and acidic residues" evidence="3">
    <location>
        <begin position="907"/>
        <end position="961"/>
    </location>
</feature>
<evidence type="ECO:0000313" key="5">
    <source>
        <dbReference type="EMBL" id="KAF4113850.1"/>
    </source>
</evidence>
<dbReference type="PANTHER" id="PTHR34531">
    <property type="entry name" value="ZGC:153352"/>
    <property type="match status" value="1"/>
</dbReference>
<feature type="region of interest" description="Disordered" evidence="3">
    <location>
        <begin position="257"/>
        <end position="277"/>
    </location>
</feature>
<dbReference type="Pfam" id="PF22834">
    <property type="entry name" value="Polo_box_4"/>
    <property type="match status" value="1"/>
</dbReference>
<dbReference type="AlphaFoldDB" id="A0A7J6D3Q1"/>
<feature type="compositionally biased region" description="Acidic residues" evidence="3">
    <location>
        <begin position="871"/>
        <end position="881"/>
    </location>
</feature>
<feature type="region of interest" description="Disordered" evidence="3">
    <location>
        <begin position="719"/>
        <end position="767"/>
    </location>
</feature>
<feature type="compositionally biased region" description="Polar residues" evidence="3">
    <location>
        <begin position="725"/>
        <end position="734"/>
    </location>
</feature>
<keyword evidence="1 2" id="KW-0728">SH3 domain</keyword>
<reference evidence="5 6" key="1">
    <citation type="submission" date="2020-04" db="EMBL/GenBank/DDBJ databases">
        <title>Chromosome-level genome assembly of a cyprinid fish Onychostoma macrolepis by integration of Nanopore Sequencing, Bionano and Hi-C technology.</title>
        <authorList>
            <person name="Wang D."/>
        </authorList>
    </citation>
    <scope>NUCLEOTIDE SEQUENCE [LARGE SCALE GENOMIC DNA]</scope>
    <source>
        <strain evidence="5">SWU-2019</strain>
        <tissue evidence="5">Muscle</tissue>
    </source>
</reference>
<protein>
    <recommendedName>
        <fullName evidence="4">SH3 domain-containing protein</fullName>
    </recommendedName>
</protein>
<organism evidence="5 6">
    <name type="scientific">Onychostoma macrolepis</name>
    <dbReference type="NCBI Taxonomy" id="369639"/>
    <lineage>
        <taxon>Eukaryota</taxon>
        <taxon>Metazoa</taxon>
        <taxon>Chordata</taxon>
        <taxon>Craniata</taxon>
        <taxon>Vertebrata</taxon>
        <taxon>Euteleostomi</taxon>
        <taxon>Actinopterygii</taxon>
        <taxon>Neopterygii</taxon>
        <taxon>Teleostei</taxon>
        <taxon>Ostariophysi</taxon>
        <taxon>Cypriniformes</taxon>
        <taxon>Cyprinidae</taxon>
        <taxon>Acrossocheilinae</taxon>
        <taxon>Onychostoma</taxon>
    </lineage>
</organism>
<proteinExistence type="predicted"/>
<feature type="compositionally biased region" description="Polar residues" evidence="3">
    <location>
        <begin position="257"/>
        <end position="270"/>
    </location>
</feature>
<dbReference type="SUPFAM" id="SSF50044">
    <property type="entry name" value="SH3-domain"/>
    <property type="match status" value="2"/>
</dbReference>
<dbReference type="InterPro" id="IPR001452">
    <property type="entry name" value="SH3_domain"/>
</dbReference>
<sequence>MCSLRFMVMYVDESVDVFYSEGRRLQLSPCGSEFMIEKYMSPSAHPLQPRETVRQRTRFAISEYKTLVLNALAFRNKYATHPYLPEELITVEFNKPFTSAITEVEWPGPDSCTAGPHGEITVCSVDGHATLVLSSSGEEFTVDFMCRSSQNEVESQYLQGQHHKSTCSLSSLSSKSATVKGLNFSEASVGARMDHSGSVVKARNTERLESTSLKSGKVDAYTRVIQQYSRVLYPQMWTYPLSLAFKHWESQKTKINTVNGQNGRSSTNGEETCKTGLKTQLPKPLPLKCPSPHQHRWRYDTVNPDLLEQEEEVTAELVKVVWCKGIIYRIVDGVIPMVEISPGDGSVIRSNGVLANYFTHYKSGAAHRDAVECVYYLCGLPPDVPGQLYSVQSVVTRASRVLKCFKQARSSLRSPLSVYCWNEAAVCECVRVVQEVAVAGTGYFKALSDGTVEVLFLDGVRAQMMWKSDTYTPAQFGEMEQRLKTETRPPHRWCQLSLPDGHQTLVQVETDQTYQRYVSAVVQWCDWVKQTDQSMSAVGVALSDSAHSDTPQPITCRSVVSELEKIKRFNFLLENSPLLRPAGRSLSCERSSDRPEIKLTENCISEALQKTSKAIQDIDTLLSDRLVTVLLYAHLCAGWASFTNVQSLKSRFNSLAGESPFSQPAQNNQFGRAGNHEQNPVLIPKPAKLKAVDMNNGAGSKPLPKPLMVKPNFTVNSMEARFNPPVSNNKTSSDPRSDTVGVKLPNRGKQENAYTQAPSGAGSQSPAKLPIMQKPLLHEKISTAPETTTGDLSVLKKKPLPGLFVLGKCPAKPQRPPLVNLNKFRGNVSNTSNPEENFSFPHPPPPDHLSITSVTPPPPPDFTFPPAPPPMDEEGYYDDTDIMSRTETSLGKSSHDPEESDEDMYEDLDHNWPENNKEPKEEKMTKESKELKKKLEKEEKKRMEQEKKDKKERDKKEQEARKKFKIKGPIVVLETVKASVDHKGGKNKLPLKQGESIEVVRKTENPKDYWLARNPEGHYGFVKPDTLDVVRSTPDEQEVYDDVGADDDINKLPDAAECDADIYDCPDDPQADFSFPPPPPPDPTAFNGATDETYDDIIPAAFPPPPSPKSFRKFSSTNTTDEMDPKKKKKFEKEEKEFRKKFKFNAEIKMLYQATVLQSLSIKKFGNKDLPVKPGEIIDVIVHPVDDKLIGRNSEGKFGYVSTANLEQDDSIYDDVGEECIYDND</sequence>
<dbReference type="Proteomes" id="UP000579812">
    <property type="component" value="Unassembled WGS sequence"/>
</dbReference>
<feature type="region of interest" description="Disordered" evidence="3">
    <location>
        <begin position="814"/>
        <end position="962"/>
    </location>
</feature>
<feature type="compositionally biased region" description="Polar residues" evidence="3">
    <location>
        <begin position="827"/>
        <end position="836"/>
    </location>
</feature>
<gene>
    <name evidence="5" type="ORF">G5714_006395</name>
</gene>
<dbReference type="InterPro" id="IPR027830">
    <property type="entry name" value="C5orf34-like_N"/>
</dbReference>
<evidence type="ECO:0000256" key="2">
    <source>
        <dbReference type="PROSITE-ProRule" id="PRU00192"/>
    </source>
</evidence>
<dbReference type="InterPro" id="IPR027865">
    <property type="entry name" value="C5orf34-like_C"/>
</dbReference>
<evidence type="ECO:0000256" key="3">
    <source>
        <dbReference type="SAM" id="MobiDB-lite"/>
    </source>
</evidence>
<keyword evidence="6" id="KW-1185">Reference proteome</keyword>
<dbReference type="FunFam" id="2.30.30.40:FF:000133">
    <property type="entry name" value="FYN-binding protein-like isoform X2"/>
    <property type="match status" value="1"/>
</dbReference>
<comment type="caution">
    <text evidence="5">The sequence shown here is derived from an EMBL/GenBank/DDBJ whole genome shotgun (WGS) entry which is preliminary data.</text>
</comment>
<dbReference type="InterPro" id="IPR036028">
    <property type="entry name" value="SH3-like_dom_sf"/>
</dbReference>
<dbReference type="Pfam" id="PF15025">
    <property type="entry name" value="C5orf34-like_N"/>
    <property type="match status" value="1"/>
</dbReference>
<evidence type="ECO:0000256" key="1">
    <source>
        <dbReference type="ARBA" id="ARBA00022443"/>
    </source>
</evidence>
<dbReference type="EMBL" id="JAAMOB010000005">
    <property type="protein sequence ID" value="KAF4113850.1"/>
    <property type="molecule type" value="Genomic_DNA"/>
</dbReference>
<dbReference type="PANTHER" id="PTHR34531:SF1">
    <property type="entry name" value="CHROMOSOME 5 OPEN READING FRAME 34"/>
    <property type="match status" value="1"/>
</dbReference>
<dbReference type="Pfam" id="PF14603">
    <property type="entry name" value="hSH3"/>
    <property type="match status" value="2"/>
</dbReference>
<evidence type="ECO:0000259" key="4">
    <source>
        <dbReference type="PROSITE" id="PS50002"/>
    </source>
</evidence>
<dbReference type="PROSITE" id="PS50002">
    <property type="entry name" value="SH3"/>
    <property type="match status" value="1"/>
</dbReference>
<dbReference type="Gene3D" id="2.30.30.40">
    <property type="entry name" value="SH3 Domains"/>
    <property type="match status" value="2"/>
</dbReference>
<dbReference type="Pfam" id="PF22833">
    <property type="entry name" value="C5orf34_2nd"/>
    <property type="match status" value="1"/>
</dbReference>
<dbReference type="InterPro" id="IPR053899">
    <property type="entry name" value="C5orf34-like_2nd"/>
</dbReference>
<accession>A0A7J6D3Q1</accession>
<evidence type="ECO:0000313" key="6">
    <source>
        <dbReference type="Proteomes" id="UP000579812"/>
    </source>
</evidence>
<name>A0A7J6D3Q1_9TELE</name>
<feature type="compositionally biased region" description="Acidic residues" evidence="3">
    <location>
        <begin position="1059"/>
        <end position="1070"/>
    </location>
</feature>
<feature type="compositionally biased region" description="Pro residues" evidence="3">
    <location>
        <begin position="855"/>
        <end position="870"/>
    </location>
</feature>
<dbReference type="Pfam" id="PF15016">
    <property type="entry name" value="C5orf34_C"/>
    <property type="match status" value="1"/>
</dbReference>